<dbReference type="PANTHER" id="PTHR34730">
    <property type="entry name" value="UNNAMED PRODUCT"/>
    <property type="match status" value="1"/>
</dbReference>
<dbReference type="InterPro" id="IPR007498">
    <property type="entry name" value="PqiA-like"/>
</dbReference>
<keyword evidence="2" id="KW-0812">Transmembrane</keyword>
<feature type="transmembrane region" description="Helical" evidence="2">
    <location>
        <begin position="519"/>
        <end position="540"/>
    </location>
</feature>
<feature type="signal peptide" evidence="3">
    <location>
        <begin position="1"/>
        <end position="28"/>
    </location>
</feature>
<keyword evidence="3" id="KW-0732">Signal</keyword>
<accession>G0UTA4</accession>
<dbReference type="VEuPathDB" id="TriTrypDB:TcIL3000_9_110"/>
<feature type="transmembrane region" description="Helical" evidence="2">
    <location>
        <begin position="546"/>
        <end position="567"/>
    </location>
</feature>
<name>G0UTA4_TRYCI</name>
<feature type="transmembrane region" description="Helical" evidence="2">
    <location>
        <begin position="473"/>
        <end position="498"/>
    </location>
</feature>
<dbReference type="AlphaFoldDB" id="G0UTA4"/>
<feature type="transmembrane region" description="Helical" evidence="2">
    <location>
        <begin position="615"/>
        <end position="638"/>
    </location>
</feature>
<reference evidence="4" key="1">
    <citation type="journal article" date="2012" name="Proc. Natl. Acad. Sci. U.S.A.">
        <title>Antigenic diversity is generated by distinct evolutionary mechanisms in African trypanosome species.</title>
        <authorList>
            <person name="Jackson A.P."/>
            <person name="Berry A."/>
            <person name="Aslett M."/>
            <person name="Allison H.C."/>
            <person name="Burton P."/>
            <person name="Vavrova-Anderson J."/>
            <person name="Brown R."/>
            <person name="Browne H."/>
            <person name="Corton N."/>
            <person name="Hauser H."/>
            <person name="Gamble J."/>
            <person name="Gilderthorp R."/>
            <person name="Marcello L."/>
            <person name="McQuillan J."/>
            <person name="Otto T.D."/>
            <person name="Quail M.A."/>
            <person name="Sanders M.J."/>
            <person name="van Tonder A."/>
            <person name="Ginger M.L."/>
            <person name="Field M.C."/>
            <person name="Barry J.D."/>
            <person name="Hertz-Fowler C."/>
            <person name="Berriman M."/>
        </authorList>
    </citation>
    <scope>NUCLEOTIDE SEQUENCE</scope>
    <source>
        <strain evidence="4">IL3000</strain>
    </source>
</reference>
<feature type="transmembrane region" description="Helical" evidence="2">
    <location>
        <begin position="667"/>
        <end position="688"/>
    </location>
</feature>
<gene>
    <name evidence="4" type="ORF">TCIL3000_9_110</name>
</gene>
<dbReference type="Pfam" id="PF04403">
    <property type="entry name" value="PqiA"/>
    <property type="match status" value="1"/>
</dbReference>
<dbReference type="EMBL" id="HE575322">
    <property type="protein sequence ID" value="CCC92618.1"/>
    <property type="molecule type" value="Genomic_DNA"/>
</dbReference>
<feature type="transmembrane region" description="Helical" evidence="2">
    <location>
        <begin position="378"/>
        <end position="398"/>
    </location>
</feature>
<evidence type="ECO:0000256" key="2">
    <source>
        <dbReference type="SAM" id="Phobius"/>
    </source>
</evidence>
<feature type="transmembrane region" description="Helical" evidence="2">
    <location>
        <begin position="700"/>
        <end position="720"/>
    </location>
</feature>
<evidence type="ECO:0000256" key="3">
    <source>
        <dbReference type="SAM" id="SignalP"/>
    </source>
</evidence>
<dbReference type="PANTHER" id="PTHR34730:SF1">
    <property type="entry name" value="PARAQUAT-INDUCIBLE PROTEIN A"/>
    <property type="match status" value="1"/>
</dbReference>
<feature type="chain" id="PRO_5003410737" description="Paraquat-inducible protein A" evidence="3">
    <location>
        <begin position="29"/>
        <end position="776"/>
    </location>
</feature>
<proteinExistence type="predicted"/>
<sequence>MSPVCPLFAIWWSSLLLTDLHFPGLSTSFLMVDVSNVTCSRVHLVEGGGTFNSSRWSVSICQPSNIVCSAVVTMGAATTTMTVDLSVLSSELSVEGALDDQCMSTQFSLERCNLNVKVNKIGTAPKVTLFEVMKPVIKKFIEEQAEKLLCYGQLPTLGEKFVKSTVRPEKPSPANDDCAMALNSSAVLRGVSNAVNNIPLVRGAKLTAQIPTNTTFRFNATLVDGMVVNVYDDGELSPAVRSLLTMIKDALKALSYDSFLRNATQMLSAFNMTTAMANVPDAFSIYVDMSLRGLWCDEPQGLHCTIPCSDVVSLQNLRTVGLGDWDKVINNNADELVLPRVVDFLNSALASNCSSAEDRQPLPLLTPVETRDVPPMEAWIPATVLSIIIFVCGITWSVRCHRRNPALLTDGSPISLRRALLEDGALLTVSLVAAVLLLWSNTTTAATLVFGGEVDLLSFCLKETTSTLSHAGLGFFAVIVFFFSGVYPYIKLFCILLCTLILQKPRHVVMEIMEYSGKFSFIDTFAMVVMAGGLDIHGVADVRVRIGFYLFLLATVLTIIAGNYAIYAWRHNTSVRNVQCDGKVDRVAPDTEPLGGGDDEKSDEAATPRNEKVNILLFALRGVGVVCATLCVVFMWFIPCLHYTVGGIASIIQPEPRDLTMFDLTSATPVVMAACLLTTTVVPILFAAMYPKYTITASWCAADALAVACLAGLLQLANFVDFILGGGMEAVYTANAQLLWPMWLVITFSIFQWIAIVEYLFSPLRRLWRRYRQRLL</sequence>
<evidence type="ECO:0000256" key="1">
    <source>
        <dbReference type="SAM" id="MobiDB-lite"/>
    </source>
</evidence>
<feature type="transmembrane region" description="Helical" evidence="2">
    <location>
        <begin position="419"/>
        <end position="439"/>
    </location>
</feature>
<protein>
    <recommendedName>
        <fullName evidence="5">Paraquat-inducible protein A</fullName>
    </recommendedName>
</protein>
<evidence type="ECO:0000313" key="4">
    <source>
        <dbReference type="EMBL" id="CCC92618.1"/>
    </source>
</evidence>
<feature type="transmembrane region" description="Helical" evidence="2">
    <location>
        <begin position="740"/>
        <end position="761"/>
    </location>
</feature>
<organism evidence="4">
    <name type="scientific">Trypanosoma congolense (strain IL3000)</name>
    <dbReference type="NCBI Taxonomy" id="1068625"/>
    <lineage>
        <taxon>Eukaryota</taxon>
        <taxon>Discoba</taxon>
        <taxon>Euglenozoa</taxon>
        <taxon>Kinetoplastea</taxon>
        <taxon>Metakinetoplastina</taxon>
        <taxon>Trypanosomatida</taxon>
        <taxon>Trypanosomatidae</taxon>
        <taxon>Trypanosoma</taxon>
        <taxon>Nannomonas</taxon>
    </lineage>
</organism>
<evidence type="ECO:0008006" key="5">
    <source>
        <dbReference type="Google" id="ProtNLM"/>
    </source>
</evidence>
<feature type="region of interest" description="Disordered" evidence="1">
    <location>
        <begin position="586"/>
        <end position="606"/>
    </location>
</feature>
<keyword evidence="2" id="KW-1133">Transmembrane helix</keyword>
<keyword evidence="2" id="KW-0472">Membrane</keyword>